<name>A0A4Q7KIG7_9PSEU</name>
<proteinExistence type="predicted"/>
<evidence type="ECO:0000313" key="1">
    <source>
        <dbReference type="EMBL" id="RZS36338.1"/>
    </source>
</evidence>
<accession>A0A4Q7KIG7</accession>
<comment type="caution">
    <text evidence="1">The sequence shown here is derived from an EMBL/GenBank/DDBJ whole genome shotgun (WGS) entry which is preliminary data.</text>
</comment>
<dbReference type="EMBL" id="SGWQ01000007">
    <property type="protein sequence ID" value="RZS36338.1"/>
    <property type="molecule type" value="Genomic_DNA"/>
</dbReference>
<protein>
    <submittedName>
        <fullName evidence="1">Uncharacterized protein</fullName>
    </submittedName>
</protein>
<dbReference type="AlphaFoldDB" id="A0A4Q7KIG7"/>
<keyword evidence="2" id="KW-1185">Reference proteome</keyword>
<evidence type="ECO:0000313" key="2">
    <source>
        <dbReference type="Proteomes" id="UP000294257"/>
    </source>
</evidence>
<dbReference type="InterPro" id="IPR036388">
    <property type="entry name" value="WH-like_DNA-bd_sf"/>
</dbReference>
<organism evidence="1 2">
    <name type="scientific">Herbihabitans rhizosphaerae</name>
    <dbReference type="NCBI Taxonomy" id="1872711"/>
    <lineage>
        <taxon>Bacteria</taxon>
        <taxon>Bacillati</taxon>
        <taxon>Actinomycetota</taxon>
        <taxon>Actinomycetes</taxon>
        <taxon>Pseudonocardiales</taxon>
        <taxon>Pseudonocardiaceae</taxon>
        <taxon>Herbihabitans</taxon>
    </lineage>
</organism>
<sequence>MGRRGRQRAVIAALLHANHVVPVAGLIDMVWGASAPRSALTATQRADAARLSWTEMTAMATQP</sequence>
<reference evidence="1 2" key="1">
    <citation type="submission" date="2019-02" db="EMBL/GenBank/DDBJ databases">
        <title>Genomic Encyclopedia of Type Strains, Phase IV (KMG-IV): sequencing the most valuable type-strain genomes for metagenomic binning, comparative biology and taxonomic classification.</title>
        <authorList>
            <person name="Goeker M."/>
        </authorList>
    </citation>
    <scope>NUCLEOTIDE SEQUENCE [LARGE SCALE GENOMIC DNA]</scope>
    <source>
        <strain evidence="1 2">DSM 101727</strain>
    </source>
</reference>
<gene>
    <name evidence="1" type="ORF">EV193_10719</name>
</gene>
<dbReference type="Proteomes" id="UP000294257">
    <property type="component" value="Unassembled WGS sequence"/>
</dbReference>
<dbReference type="Gene3D" id="1.10.10.10">
    <property type="entry name" value="Winged helix-like DNA-binding domain superfamily/Winged helix DNA-binding domain"/>
    <property type="match status" value="1"/>
</dbReference>